<reference evidence="1" key="1">
    <citation type="submission" date="2021-06" db="EMBL/GenBank/DDBJ databases">
        <title>Parelaphostrongylus tenuis whole genome reference sequence.</title>
        <authorList>
            <person name="Garwood T.J."/>
            <person name="Larsen P.A."/>
            <person name="Fountain-Jones N.M."/>
            <person name="Garbe J.R."/>
            <person name="Macchietto M.G."/>
            <person name="Kania S.A."/>
            <person name="Gerhold R.W."/>
            <person name="Richards J.E."/>
            <person name="Wolf T.M."/>
        </authorList>
    </citation>
    <scope>NUCLEOTIDE SEQUENCE</scope>
    <source>
        <strain evidence="1">MNPRO001-30</strain>
        <tissue evidence="1">Meninges</tissue>
    </source>
</reference>
<dbReference type="EMBL" id="JAHQIW010006713">
    <property type="protein sequence ID" value="KAJ1369996.1"/>
    <property type="molecule type" value="Genomic_DNA"/>
</dbReference>
<protein>
    <submittedName>
        <fullName evidence="1">Uncharacterized protein</fullName>
    </submittedName>
</protein>
<dbReference type="AlphaFoldDB" id="A0AAD5WHE0"/>
<proteinExistence type="predicted"/>
<name>A0AAD5WHE0_PARTN</name>
<evidence type="ECO:0000313" key="2">
    <source>
        <dbReference type="Proteomes" id="UP001196413"/>
    </source>
</evidence>
<organism evidence="1 2">
    <name type="scientific">Parelaphostrongylus tenuis</name>
    <name type="common">Meningeal worm</name>
    <dbReference type="NCBI Taxonomy" id="148309"/>
    <lineage>
        <taxon>Eukaryota</taxon>
        <taxon>Metazoa</taxon>
        <taxon>Ecdysozoa</taxon>
        <taxon>Nematoda</taxon>
        <taxon>Chromadorea</taxon>
        <taxon>Rhabditida</taxon>
        <taxon>Rhabditina</taxon>
        <taxon>Rhabditomorpha</taxon>
        <taxon>Strongyloidea</taxon>
        <taxon>Metastrongylidae</taxon>
        <taxon>Parelaphostrongylus</taxon>
    </lineage>
</organism>
<accession>A0AAD5WHE0</accession>
<comment type="caution">
    <text evidence="1">The sequence shown here is derived from an EMBL/GenBank/DDBJ whole genome shotgun (WGS) entry which is preliminary data.</text>
</comment>
<dbReference type="Proteomes" id="UP001196413">
    <property type="component" value="Unassembled WGS sequence"/>
</dbReference>
<keyword evidence="2" id="KW-1185">Reference proteome</keyword>
<evidence type="ECO:0000313" key="1">
    <source>
        <dbReference type="EMBL" id="KAJ1369996.1"/>
    </source>
</evidence>
<sequence length="78" mass="8621">MTRSRVQIGGIGGVVIVGVPSIGETLVQLLLEIDLHNRNLRCPQDKQQRTAVASVMHWYHGSQENLRAILQSKTTLTS</sequence>
<gene>
    <name evidence="1" type="ORF">KIN20_031623</name>
</gene>